<dbReference type="EMBL" id="LAZR01005455">
    <property type="protein sequence ID" value="KKM99814.1"/>
    <property type="molecule type" value="Genomic_DNA"/>
</dbReference>
<keyword evidence="1" id="KW-0812">Transmembrane</keyword>
<evidence type="ECO:0000256" key="1">
    <source>
        <dbReference type="SAM" id="Phobius"/>
    </source>
</evidence>
<sequence length="1562" mass="174651">MLGRKKIISYLFILLILTSFFIQIVRLNLNYSSINRENQENIHNSASVTNTLQWITNGNFTSADNWTSTKGVLGDPTDVGASINGGVANYEIIGHTGKKETILNETTYTNWAAFNKTDNPLVPNNGYEVDSDGVNVSHLYDDNDADQTPIMYWRTNVSMGFDMSDYLITSASLDAIMNASVYNDIDVENDTYCIPDDNSLLNQRASYDYAQFFVEVADMEVTDLNTYELAFNQTKTLGEEYTSNYDIEGPIETKNEQAIIDSLTNVLAVDPGHDNFTLILGIYIYSADNWQSRDEDSWLALQIKNVNLTFTYEKKIDQLTSISWDQDGEKPSDLSVNPIVVDEALLNFKYMINESWPVTSPNSEIRFYINNYKHTESVKLSIATGSFQLAKVGGFDVTSLIDVDSNVNFSIELYLADDFTLNRSITISIDNVSLIISYTETFADTPSNLDLFLDMSNKTLDLFIEVPLGEMLNVTVMYTVNQTGAHITNATVQLEGKVTGPLNESITLQQYTIMVDTSQLGVGVKILSVSAQKDVYEPQSIQFFVEVVERDTEIQLFIDSNQKNDGDTIELEIIESINVTVNFRDNLTQTHLSNATVNLVGRGVLNETNNQYNITLNAIDLGQGITVLTVFAQLVNYQSQSIQFYVNVIERTTEIQLILEDTPRNDGDTIQLEYGGTLNVTINFRDNFTKTHLPSATVDLVGFNSLNETNNQYNITVTSQDLGLGISALTVLAQLTNYQTQSIQFFVEVYEKATEIQLIVEDTPRNDGDTIQLEYGGSLNVTVNFRDNTTKNHLSSAILSLVGFGALNETNNQYNITLSSQDLGLGISALTVLAQLSNYQTQSIQFFVEVYDKATEIQLIVEDTPRNEGDTIRLEYGGSLNVTINFLDNTTKTHLPSALVNLVGFGTLDEINNQYNITITSQDLGVGTSALTILAQLTNYSSQSIQFFVEVIERSTELQLFVEGNPTNDGETIQLEIDEVLNVTVNFRDNITKAHLPSATVDLVGTGLLNETNNQYNITIKAIDLGQGITVLTIFAQLTNYQSQSIQFFVEMIERATELELLIEGNPTNDGETIQLELDEKLNITVNFRDNITKVHLSNATVDLVGRGLLNETNNQYNITVRAVDLGQGITILTIFAQLSNYQPQSIQIFIEVIERNTELQLFIENFPRNDGDTIQLEIDDSINITISFKDNITKALLSNATVNLIGRGQLNETNNQYNITINAQDLNQGITVLTIFAQLDNYQAQSIQFFIEVVERFTSLQLFLNDEETTDPVITTTIGSILNITVRFTDNKTGLHISNATLQLIGESLTLNLTEDIAFGQHYLIFDTTEIGVKFFTIVAQATNYQIQTINPRITVERITAEIYQVNGTSQIIIELGKVVTLYLKLNDTSLSTLIKGANITYFWLYGNGKLEDLDNDGTYEATLPNVFPAGTFTITITALAGYNYTFEQFKITLIVSEPTVSPAVDLSWLVFVLIGAIVGLVSIFFVYQSYFKYPPLVRKIRKLRKNIGKGKKSKKPIEILKREKLIENELKAQTELIKAESIPVDDKSKDIKKKKKKNSE</sequence>
<gene>
    <name evidence="2" type="ORF">LCGC14_1144090</name>
</gene>
<feature type="transmembrane region" description="Helical" evidence="1">
    <location>
        <begin position="1468"/>
        <end position="1493"/>
    </location>
</feature>
<accession>A0A0F9LXI2</accession>
<protein>
    <recommendedName>
        <fullName evidence="3">PKD domain-containing protein</fullName>
    </recommendedName>
</protein>
<name>A0A0F9LXI2_9ZZZZ</name>
<evidence type="ECO:0000313" key="2">
    <source>
        <dbReference type="EMBL" id="KKM99814.1"/>
    </source>
</evidence>
<evidence type="ECO:0008006" key="3">
    <source>
        <dbReference type="Google" id="ProtNLM"/>
    </source>
</evidence>
<feature type="transmembrane region" description="Helical" evidence="1">
    <location>
        <begin position="7"/>
        <end position="25"/>
    </location>
</feature>
<proteinExistence type="predicted"/>
<comment type="caution">
    <text evidence="2">The sequence shown here is derived from an EMBL/GenBank/DDBJ whole genome shotgun (WGS) entry which is preliminary data.</text>
</comment>
<reference evidence="2" key="1">
    <citation type="journal article" date="2015" name="Nature">
        <title>Complex archaea that bridge the gap between prokaryotes and eukaryotes.</title>
        <authorList>
            <person name="Spang A."/>
            <person name="Saw J.H."/>
            <person name="Jorgensen S.L."/>
            <person name="Zaremba-Niedzwiedzka K."/>
            <person name="Martijn J."/>
            <person name="Lind A.E."/>
            <person name="van Eijk R."/>
            <person name="Schleper C."/>
            <person name="Guy L."/>
            <person name="Ettema T.J."/>
        </authorList>
    </citation>
    <scope>NUCLEOTIDE SEQUENCE</scope>
</reference>
<organism evidence="2">
    <name type="scientific">marine sediment metagenome</name>
    <dbReference type="NCBI Taxonomy" id="412755"/>
    <lineage>
        <taxon>unclassified sequences</taxon>
        <taxon>metagenomes</taxon>
        <taxon>ecological metagenomes</taxon>
    </lineage>
</organism>
<keyword evidence="1" id="KW-0472">Membrane</keyword>
<keyword evidence="1" id="KW-1133">Transmembrane helix</keyword>